<dbReference type="AlphaFoldDB" id="A0A7I4Y5B7"/>
<dbReference type="Gene3D" id="3.50.4.10">
    <property type="entry name" value="Hepatocyte Growth Factor"/>
    <property type="match status" value="1"/>
</dbReference>
<reference evidence="3" key="1">
    <citation type="submission" date="2020-12" db="UniProtKB">
        <authorList>
            <consortium name="WormBaseParasite"/>
        </authorList>
    </citation>
    <scope>IDENTIFICATION</scope>
    <source>
        <strain evidence="3">MHco3</strain>
    </source>
</reference>
<accession>A0A7I4Y5B7</accession>
<dbReference type="InterPro" id="IPR003609">
    <property type="entry name" value="Pan_app"/>
</dbReference>
<sequence length="223" mass="24789">MESLMTPKPFAGNDSAAILEGYGNASLSSSIRVFYPFVLFMSMLSSGESFGRCFNTEKGLSIAGSEYRRFRNVNHRGCAVECRDDPSCFAYEWSEPSALCFLKSRSLSGDLIRKADAIIGFCLDDEDEERDRFQDHAASGPELLSIKEVEGDKCKDACMAVREAAVYSWTPNDVDDDDATVGTCKCIESLMSVKLSFNSFSGFLGPRKFHLQRGRRHSFSAIR</sequence>
<dbReference type="OrthoDB" id="5782698at2759"/>
<keyword evidence="2" id="KW-1185">Reference proteome</keyword>
<dbReference type="Proteomes" id="UP000025227">
    <property type="component" value="Unplaced"/>
</dbReference>
<evidence type="ECO:0000313" key="2">
    <source>
        <dbReference type="Proteomes" id="UP000025227"/>
    </source>
</evidence>
<name>A0A7I4Y5B7_HAECO</name>
<dbReference type="PROSITE" id="PS50948">
    <property type="entry name" value="PAN"/>
    <property type="match status" value="1"/>
</dbReference>
<dbReference type="WBParaSite" id="HCON_00054250-00001">
    <property type="protein sequence ID" value="HCON_00054250-00001"/>
    <property type="gene ID" value="HCON_00054250"/>
</dbReference>
<organism evidence="2 3">
    <name type="scientific">Haemonchus contortus</name>
    <name type="common">Barber pole worm</name>
    <dbReference type="NCBI Taxonomy" id="6289"/>
    <lineage>
        <taxon>Eukaryota</taxon>
        <taxon>Metazoa</taxon>
        <taxon>Ecdysozoa</taxon>
        <taxon>Nematoda</taxon>
        <taxon>Chromadorea</taxon>
        <taxon>Rhabditida</taxon>
        <taxon>Rhabditina</taxon>
        <taxon>Rhabditomorpha</taxon>
        <taxon>Strongyloidea</taxon>
        <taxon>Trichostrongylidae</taxon>
        <taxon>Haemonchus</taxon>
    </lineage>
</organism>
<dbReference type="OMA" id="CIEDFSC"/>
<evidence type="ECO:0000259" key="1">
    <source>
        <dbReference type="PROSITE" id="PS50948"/>
    </source>
</evidence>
<evidence type="ECO:0000313" key="3">
    <source>
        <dbReference type="WBParaSite" id="HCON_00054250-00001"/>
    </source>
</evidence>
<feature type="domain" description="Apple" evidence="1">
    <location>
        <begin position="53"/>
        <end position="122"/>
    </location>
</feature>
<proteinExistence type="predicted"/>
<protein>
    <submittedName>
        <fullName evidence="3">Apple domain-containing protein</fullName>
    </submittedName>
</protein>